<evidence type="ECO:0000313" key="6">
    <source>
        <dbReference type="EMBL" id="MBE3608728.1"/>
    </source>
</evidence>
<dbReference type="InterPro" id="IPR050808">
    <property type="entry name" value="Phage_Integrase"/>
</dbReference>
<evidence type="ECO:0000256" key="1">
    <source>
        <dbReference type="ARBA" id="ARBA00008857"/>
    </source>
</evidence>
<dbReference type="InterPro" id="IPR025166">
    <property type="entry name" value="Integrase_DNA_bind_dom"/>
</dbReference>
<dbReference type="Pfam" id="PF00589">
    <property type="entry name" value="Phage_integrase"/>
    <property type="match status" value="1"/>
</dbReference>
<protein>
    <submittedName>
        <fullName evidence="6">Integrase arm-type DNA-binding domain-containing protein</fullName>
    </submittedName>
</protein>
<dbReference type="CDD" id="cd00801">
    <property type="entry name" value="INT_P4_C"/>
    <property type="match status" value="1"/>
</dbReference>
<organism evidence="6 7">
    <name type="scientific">Campylobacter californiensis</name>
    <dbReference type="NCBI Taxonomy" id="1032243"/>
    <lineage>
        <taxon>Bacteria</taxon>
        <taxon>Pseudomonadati</taxon>
        <taxon>Campylobacterota</taxon>
        <taxon>Epsilonproteobacteria</taxon>
        <taxon>Campylobacterales</taxon>
        <taxon>Campylobacteraceae</taxon>
        <taxon>Campylobacter</taxon>
    </lineage>
</organism>
<reference evidence="6 7" key="1">
    <citation type="submission" date="2015-08" db="EMBL/GenBank/DDBJ databases">
        <title>Comparative genomics of the Campylobacter concisus group.</title>
        <authorList>
            <person name="Yee E."/>
            <person name="Chapman M.H."/>
            <person name="Huynh S."/>
            <person name="Bono J.L."/>
            <person name="On S.L."/>
            <person name="St Leger J."/>
            <person name="Foster G."/>
            <person name="Parker C.T."/>
            <person name="Miller W.G."/>
        </authorList>
    </citation>
    <scope>NUCLEOTIDE SEQUENCE [LARGE SCALE GENOMIC DNA]</scope>
    <source>
        <strain evidence="6 7">RM9337</strain>
    </source>
</reference>
<sequence length="399" mass="46108">MPKINAPLTDTAIKALKPKDKIYKKSDGQNLFLIVKPTGKKLFAFEYKSPLTNKIRRIALGNYPELSLAEARNKRFELIRQIKDGNDPLIVKKQTQSTLEQIALKWLEVKSEAITPEYHKRQILLLNKHIVPYLGNRLIHTISAVEIIDVLKIIEKSGRIETIKRIFILFNQIFRYALSYQLITHNVVADINFKYTFKTKKTRNFPTLTSPNDIKGLMLSIDGYQGDIKTKTALKLGVLTAVRPFNIRSAEWSEFDLSNKLWVISSDKMKMKEQFKLPLSRQAADLLREYKKFCGNSRYLFPSLRSGERAMSENTLNAALRRLGYTKDELVAHGFRAMFSSAANEMREVHKMPSDIIEKCLAHKGTDKIRQAYNRAENLNDMRTLMQWWADYLDSLSDN</sequence>
<evidence type="ECO:0000256" key="2">
    <source>
        <dbReference type="ARBA" id="ARBA00022908"/>
    </source>
</evidence>
<proteinExistence type="inferred from homology"/>
<dbReference type="InterPro" id="IPR011010">
    <property type="entry name" value="DNA_brk_join_enz"/>
</dbReference>
<comment type="similarity">
    <text evidence="1">Belongs to the 'phage' integrase family.</text>
</comment>
<dbReference type="Pfam" id="PF22022">
    <property type="entry name" value="Phage_int_M"/>
    <property type="match status" value="1"/>
</dbReference>
<dbReference type="Gene3D" id="1.10.443.10">
    <property type="entry name" value="Intergrase catalytic core"/>
    <property type="match status" value="1"/>
</dbReference>
<dbReference type="GO" id="GO:0015074">
    <property type="term" value="P:DNA integration"/>
    <property type="evidence" value="ECO:0007669"/>
    <property type="project" value="UniProtKB-KW"/>
</dbReference>
<dbReference type="Proteomes" id="UP000650616">
    <property type="component" value="Unassembled WGS sequence"/>
</dbReference>
<evidence type="ECO:0000256" key="3">
    <source>
        <dbReference type="ARBA" id="ARBA00023125"/>
    </source>
</evidence>
<dbReference type="RefSeq" id="WP_170017047.1">
    <property type="nucleotide sequence ID" value="NZ_CP012545.1"/>
</dbReference>
<evidence type="ECO:0000259" key="5">
    <source>
        <dbReference type="PROSITE" id="PS51898"/>
    </source>
</evidence>
<dbReference type="Gene3D" id="3.30.160.390">
    <property type="entry name" value="Integrase, DNA-binding domain"/>
    <property type="match status" value="1"/>
</dbReference>
<dbReference type="GO" id="GO:0006310">
    <property type="term" value="P:DNA recombination"/>
    <property type="evidence" value="ECO:0007669"/>
    <property type="project" value="UniProtKB-KW"/>
</dbReference>
<evidence type="ECO:0000256" key="4">
    <source>
        <dbReference type="ARBA" id="ARBA00023172"/>
    </source>
</evidence>
<dbReference type="InterPro" id="IPR038488">
    <property type="entry name" value="Integrase_DNA-bd_sf"/>
</dbReference>
<accession>A0AAW3ZXG1</accession>
<comment type="caution">
    <text evidence="6">The sequence shown here is derived from an EMBL/GenBank/DDBJ whole genome shotgun (WGS) entry which is preliminary data.</text>
</comment>
<keyword evidence="7" id="KW-1185">Reference proteome</keyword>
<dbReference type="PANTHER" id="PTHR30629">
    <property type="entry name" value="PROPHAGE INTEGRASE"/>
    <property type="match status" value="1"/>
</dbReference>
<dbReference type="PANTHER" id="PTHR30629:SF2">
    <property type="entry name" value="PROPHAGE INTEGRASE INTS-RELATED"/>
    <property type="match status" value="1"/>
</dbReference>
<dbReference type="Gene3D" id="1.10.150.130">
    <property type="match status" value="1"/>
</dbReference>
<dbReference type="InterPro" id="IPR013762">
    <property type="entry name" value="Integrase-like_cat_sf"/>
</dbReference>
<keyword evidence="3 6" id="KW-0238">DNA-binding</keyword>
<dbReference type="AlphaFoldDB" id="A0AAW3ZXG1"/>
<dbReference type="InterPro" id="IPR010998">
    <property type="entry name" value="Integrase_recombinase_N"/>
</dbReference>
<keyword evidence="2" id="KW-0229">DNA integration</keyword>
<dbReference type="PROSITE" id="PS51898">
    <property type="entry name" value="TYR_RECOMBINASE"/>
    <property type="match status" value="1"/>
</dbReference>
<name>A0AAW3ZXG1_9BACT</name>
<dbReference type="InterPro" id="IPR002104">
    <property type="entry name" value="Integrase_catalytic"/>
</dbReference>
<dbReference type="SUPFAM" id="SSF56349">
    <property type="entry name" value="DNA breaking-rejoining enzymes"/>
    <property type="match status" value="1"/>
</dbReference>
<feature type="domain" description="Tyr recombinase" evidence="5">
    <location>
        <begin position="203"/>
        <end position="387"/>
    </location>
</feature>
<gene>
    <name evidence="6" type="ORF">CCAL9337_08355</name>
</gene>
<keyword evidence="4" id="KW-0233">DNA recombination</keyword>
<dbReference type="GO" id="GO:0003677">
    <property type="term" value="F:DNA binding"/>
    <property type="evidence" value="ECO:0007669"/>
    <property type="project" value="UniProtKB-KW"/>
</dbReference>
<dbReference type="InterPro" id="IPR053876">
    <property type="entry name" value="Phage_int_M"/>
</dbReference>
<dbReference type="EMBL" id="LIWG01000013">
    <property type="protein sequence ID" value="MBE3608728.1"/>
    <property type="molecule type" value="Genomic_DNA"/>
</dbReference>
<dbReference type="Pfam" id="PF13356">
    <property type="entry name" value="Arm-DNA-bind_3"/>
    <property type="match status" value="1"/>
</dbReference>
<evidence type="ECO:0000313" key="7">
    <source>
        <dbReference type="Proteomes" id="UP000650616"/>
    </source>
</evidence>